<feature type="coiled-coil region" evidence="6">
    <location>
        <begin position="190"/>
        <end position="224"/>
    </location>
</feature>
<dbReference type="InterPro" id="IPR048367">
    <property type="entry name" value="TNP-like_RNaseH_C"/>
</dbReference>
<dbReference type="InterPro" id="IPR048365">
    <property type="entry name" value="TNP-like_RNaseH_N"/>
</dbReference>
<dbReference type="RefSeq" id="XP_037869366.1">
    <property type="nucleotide sequence ID" value="XM_038013438.2"/>
</dbReference>
<evidence type="ECO:0000256" key="4">
    <source>
        <dbReference type="ARBA" id="ARBA00023125"/>
    </source>
</evidence>
<dbReference type="GeneID" id="101745047"/>
<dbReference type="Gene3D" id="6.20.210.20">
    <property type="entry name" value="THAP domain"/>
    <property type="match status" value="1"/>
</dbReference>
<keyword evidence="2 5" id="KW-0863">Zinc-finger</keyword>
<dbReference type="InterPro" id="IPR021896">
    <property type="entry name" value="THAP9-like_HTH"/>
</dbReference>
<keyword evidence="6" id="KW-0175">Coiled coil</keyword>
<evidence type="ECO:0000313" key="8">
    <source>
        <dbReference type="EnsemblMetazoa" id="XP_037869366.1"/>
    </source>
</evidence>
<dbReference type="InterPro" id="IPR055035">
    <property type="entry name" value="THAP9_C"/>
</dbReference>
<dbReference type="Pfam" id="PF21789">
    <property type="entry name" value="TNP-like_RNaseH_C"/>
    <property type="match status" value="1"/>
</dbReference>
<dbReference type="GO" id="GO:0003677">
    <property type="term" value="F:DNA binding"/>
    <property type="evidence" value="ECO:0007669"/>
    <property type="project" value="UniProtKB-UniRule"/>
</dbReference>
<evidence type="ECO:0000256" key="2">
    <source>
        <dbReference type="ARBA" id="ARBA00022771"/>
    </source>
</evidence>
<name>A0A8R2LY59_BOMMO</name>
<protein>
    <recommendedName>
        <fullName evidence="7">THAP-type domain-containing protein</fullName>
    </recommendedName>
</protein>
<dbReference type="Proteomes" id="UP000005204">
    <property type="component" value="Unassembled WGS sequence"/>
</dbReference>
<dbReference type="Pfam" id="PF22824">
    <property type="entry name" value="THAP9_C"/>
    <property type="match status" value="1"/>
</dbReference>
<keyword evidence="1" id="KW-0479">Metal-binding</keyword>
<evidence type="ECO:0000313" key="9">
    <source>
        <dbReference type="Proteomes" id="UP000005204"/>
    </source>
</evidence>
<dbReference type="InterPro" id="IPR006612">
    <property type="entry name" value="THAP_Znf"/>
</dbReference>
<evidence type="ECO:0000259" key="7">
    <source>
        <dbReference type="PROSITE" id="PS50950"/>
    </source>
</evidence>
<keyword evidence="9" id="KW-1185">Reference proteome</keyword>
<dbReference type="Pfam" id="PF21788">
    <property type="entry name" value="TNP-like_GBD"/>
    <property type="match status" value="1"/>
</dbReference>
<dbReference type="Pfam" id="PF12017">
    <property type="entry name" value="Tnp_P_element"/>
    <property type="match status" value="1"/>
</dbReference>
<proteinExistence type="predicted"/>
<sequence>MPRCSVIVCKNNSCIVNYKKDSISFHTYPKDPKIKEMWINATGRGPSWFPTKNHTICSSHFEPKCFQPLKKVRRLFEWSVPTLKLRMVLMNYMEPSTSKVCFYSELDKKDPNLTVALKLPTGTESQNLTCEKNDNSENTAPTSTIYGIDTNFNARQNSILEQENLEKNDLIETPRKRKLRQLILVQDSFIKTQKMQIRRLQKKTSRYQKKIANLKDILKNLNEKNFISADHVTQLENIGVTDLIQRYERNVSSGQSTNQKYPPALRIFATTLHFYSPKAYAYVRKKFQTALPHIRTIKKWYQSIDAQPGFTQESLKAIKLKTACTKHKLLCNLVLDEMAIRQHVEWDGKQMHGYVDISNSAEQGDCLPEAKEVLVFLVTAINGAWKIPVGYFLIDGVTGEQRSNLVRQCLELLEDTGIQVTSMTFDGCPANITMAKKLGCSFEVENLKSYFEHPVTRQPVHIFLDPCHMLKLLRNAFESYGCFMDASNRCIKWSHLKNLYDIQDKEKLHLANKLRKSHIFFKNQKMKVRLASQLFSNSVADALNFCCELQIAGFDDVEGTVEYLKTINNLFDVLNSRHMAQLHYKKPVCPGNKDKVFETLEKAKRCLTSIKLSDGTKAIITPRKTGFIGLLVCIESLKALYIQLIEKDQKLKYIPAYKISQDHLELMFGHIRSHGGCSTNPTARQFQAIYKKLLVKSELRDVDQGNCIALEEVSFLSCSSAVQNINLTIEPCKLHEGNDEDEMSLLYEQAVFDEEISILVQDVTEFSSQVVSYIAGFIVHRLLKLLKCDTCCSGLIADTINDKHLKLIKLKDKGGLIFPSSDVITICKRMEVIIKTYILSSNTTKILSKNIRQELMSKSLSHFLGMNLFEKINFHQFNQSPMNNHLIILIKAVMEKYVNIRLHYLTKNAIPKLSKRQVLNKYLHFTGQ</sequence>
<evidence type="ECO:0000256" key="5">
    <source>
        <dbReference type="PROSITE-ProRule" id="PRU00309"/>
    </source>
</evidence>
<dbReference type="SMART" id="SM00692">
    <property type="entry name" value="DM3"/>
    <property type="match status" value="1"/>
</dbReference>
<accession>A0A8R2LY59</accession>
<organism evidence="8 9">
    <name type="scientific">Bombyx mori</name>
    <name type="common">Silk moth</name>
    <dbReference type="NCBI Taxonomy" id="7091"/>
    <lineage>
        <taxon>Eukaryota</taxon>
        <taxon>Metazoa</taxon>
        <taxon>Ecdysozoa</taxon>
        <taxon>Arthropoda</taxon>
        <taxon>Hexapoda</taxon>
        <taxon>Insecta</taxon>
        <taxon>Pterygota</taxon>
        <taxon>Neoptera</taxon>
        <taxon>Endopterygota</taxon>
        <taxon>Lepidoptera</taxon>
        <taxon>Glossata</taxon>
        <taxon>Ditrysia</taxon>
        <taxon>Bombycoidea</taxon>
        <taxon>Bombycidae</taxon>
        <taxon>Bombycinae</taxon>
        <taxon>Bombyx</taxon>
    </lineage>
</organism>
<reference evidence="9" key="1">
    <citation type="journal article" date="2008" name="Insect Biochem. Mol. Biol.">
        <title>The genome of a lepidopteran model insect, the silkworm Bombyx mori.</title>
        <authorList>
            <consortium name="International Silkworm Genome Consortium"/>
        </authorList>
    </citation>
    <scope>NUCLEOTIDE SEQUENCE [LARGE SCALE GENOMIC DNA]</scope>
    <source>
        <strain evidence="9">p50T</strain>
    </source>
</reference>
<dbReference type="SMART" id="SM00980">
    <property type="entry name" value="THAP"/>
    <property type="match status" value="1"/>
</dbReference>
<dbReference type="SUPFAM" id="SSF57716">
    <property type="entry name" value="Glucocorticoid receptor-like (DNA-binding domain)"/>
    <property type="match status" value="1"/>
</dbReference>
<dbReference type="CTD" id="32009"/>
<dbReference type="GO" id="GO:0008270">
    <property type="term" value="F:zinc ion binding"/>
    <property type="evidence" value="ECO:0007669"/>
    <property type="project" value="UniProtKB-KW"/>
</dbReference>
<dbReference type="AlphaFoldDB" id="A0A8R2LY59"/>
<dbReference type="PROSITE" id="PS50950">
    <property type="entry name" value="ZF_THAP"/>
    <property type="match status" value="1"/>
</dbReference>
<keyword evidence="3" id="KW-0862">Zinc</keyword>
<feature type="domain" description="THAP-type" evidence="7">
    <location>
        <begin position="1"/>
        <end position="84"/>
    </location>
</feature>
<evidence type="ECO:0000256" key="1">
    <source>
        <dbReference type="ARBA" id="ARBA00022723"/>
    </source>
</evidence>
<dbReference type="Pfam" id="PF05485">
    <property type="entry name" value="THAP"/>
    <property type="match status" value="1"/>
</dbReference>
<reference evidence="8" key="2">
    <citation type="submission" date="2022-06" db="UniProtKB">
        <authorList>
            <consortium name="EnsemblMetazoa"/>
        </authorList>
    </citation>
    <scope>IDENTIFICATION</scope>
    <source>
        <strain evidence="8">p50T (Dazao)</strain>
    </source>
</reference>
<dbReference type="SMR" id="A0A8R2LY59"/>
<evidence type="ECO:0000256" key="3">
    <source>
        <dbReference type="ARBA" id="ARBA00022833"/>
    </source>
</evidence>
<dbReference type="PANTHER" id="PTHR47577">
    <property type="entry name" value="THAP DOMAIN-CONTAINING PROTEIN 6"/>
    <property type="match status" value="1"/>
</dbReference>
<dbReference type="Pfam" id="PF21787">
    <property type="entry name" value="TNP-like_RNaseH_N"/>
    <property type="match status" value="1"/>
</dbReference>
<keyword evidence="4 5" id="KW-0238">DNA-binding</keyword>
<dbReference type="EnsemblMetazoa" id="XM_038013884.1">
    <property type="protein sequence ID" value="XP_037869812.1"/>
    <property type="gene ID" value="LOC101738156"/>
</dbReference>
<dbReference type="InterPro" id="IPR048366">
    <property type="entry name" value="TNP-like_GBD"/>
</dbReference>
<dbReference type="InterPro" id="IPR038441">
    <property type="entry name" value="THAP_Znf_sf"/>
</dbReference>
<dbReference type="PANTHER" id="PTHR47577:SF2">
    <property type="entry name" value="THAP DOMAIN CONTAINING 9"/>
    <property type="match status" value="1"/>
</dbReference>
<dbReference type="EnsemblMetazoa" id="XM_038013438.1">
    <property type="protein sequence ID" value="XP_037869366.1"/>
    <property type="gene ID" value="LOC101745047"/>
</dbReference>
<evidence type="ECO:0000256" key="6">
    <source>
        <dbReference type="SAM" id="Coils"/>
    </source>
</evidence>